<dbReference type="AlphaFoldDB" id="A0A2W4W8P4"/>
<dbReference type="Proteomes" id="UP000249467">
    <property type="component" value="Unassembled WGS sequence"/>
</dbReference>
<proteinExistence type="predicted"/>
<gene>
    <name evidence="1" type="ORF">DCF19_09905</name>
</gene>
<dbReference type="EMBL" id="QBML01000011">
    <property type="protein sequence ID" value="PZO41504.1"/>
    <property type="molecule type" value="Genomic_DNA"/>
</dbReference>
<reference evidence="1 2" key="2">
    <citation type="submission" date="2018-06" db="EMBL/GenBank/DDBJ databases">
        <title>Metagenomic assembly of (sub)arctic Cyanobacteria and their associated microbiome from non-axenic cultures.</title>
        <authorList>
            <person name="Baurain D."/>
        </authorList>
    </citation>
    <scope>NUCLEOTIDE SEQUENCE [LARGE SCALE GENOMIC DNA]</scope>
    <source>
        <strain evidence="1">ULC066bin1</strain>
    </source>
</reference>
<reference evidence="1 2" key="1">
    <citation type="submission" date="2018-04" db="EMBL/GenBank/DDBJ databases">
        <authorList>
            <person name="Go L.Y."/>
            <person name="Mitchell J.A."/>
        </authorList>
    </citation>
    <scope>NUCLEOTIDE SEQUENCE [LARGE SCALE GENOMIC DNA]</scope>
    <source>
        <strain evidence="1">ULC066bin1</strain>
    </source>
</reference>
<accession>A0A2W4W8P4</accession>
<evidence type="ECO:0000313" key="2">
    <source>
        <dbReference type="Proteomes" id="UP000249467"/>
    </source>
</evidence>
<organism evidence="1 2">
    <name type="scientific">Pseudanabaena frigida</name>
    <dbReference type="NCBI Taxonomy" id="945775"/>
    <lineage>
        <taxon>Bacteria</taxon>
        <taxon>Bacillati</taxon>
        <taxon>Cyanobacteriota</taxon>
        <taxon>Cyanophyceae</taxon>
        <taxon>Pseudanabaenales</taxon>
        <taxon>Pseudanabaenaceae</taxon>
        <taxon>Pseudanabaena</taxon>
    </lineage>
</organism>
<comment type="caution">
    <text evidence="1">The sequence shown here is derived from an EMBL/GenBank/DDBJ whole genome shotgun (WGS) entry which is preliminary data.</text>
</comment>
<evidence type="ECO:0000313" key="1">
    <source>
        <dbReference type="EMBL" id="PZO41504.1"/>
    </source>
</evidence>
<name>A0A2W4W8P4_9CYAN</name>
<sequence length="198" mass="21976">MSYSEFTLESVQTAFDLTIGESANLLNDSPIAESSEFLNQLLKEFVPLALAMNTEKARSELIIAPILVEVRKKYLDKASLFSGVELNIDRDSGLNGVCDFLLSRSPSQLMLKAPVVIVVEAKKENINGALGQCIAEMWAAKLFNQQHENDISVIYGAATTGNDWKFLRLSDRLVEIDLTEYQLSNIDKILGILSLSFQ</sequence>
<protein>
    <submittedName>
        <fullName evidence="1">Uncharacterized protein</fullName>
    </submittedName>
</protein>